<protein>
    <submittedName>
        <fullName evidence="1">Uncharacterized protein</fullName>
    </submittedName>
</protein>
<gene>
    <name evidence="1" type="ORF">DEO72_LG1g1712</name>
</gene>
<organism evidence="1 2">
    <name type="scientific">Vigna unguiculata</name>
    <name type="common">Cowpea</name>
    <dbReference type="NCBI Taxonomy" id="3917"/>
    <lineage>
        <taxon>Eukaryota</taxon>
        <taxon>Viridiplantae</taxon>
        <taxon>Streptophyta</taxon>
        <taxon>Embryophyta</taxon>
        <taxon>Tracheophyta</taxon>
        <taxon>Spermatophyta</taxon>
        <taxon>Magnoliopsida</taxon>
        <taxon>eudicotyledons</taxon>
        <taxon>Gunneridae</taxon>
        <taxon>Pentapetalae</taxon>
        <taxon>rosids</taxon>
        <taxon>fabids</taxon>
        <taxon>Fabales</taxon>
        <taxon>Fabaceae</taxon>
        <taxon>Papilionoideae</taxon>
        <taxon>50 kb inversion clade</taxon>
        <taxon>NPAAA clade</taxon>
        <taxon>indigoferoid/millettioid clade</taxon>
        <taxon>Phaseoleae</taxon>
        <taxon>Vigna</taxon>
    </lineage>
</organism>
<proteinExistence type="predicted"/>
<dbReference type="AlphaFoldDB" id="A0A4D6KNK0"/>
<evidence type="ECO:0000313" key="2">
    <source>
        <dbReference type="Proteomes" id="UP000501690"/>
    </source>
</evidence>
<keyword evidence="2" id="KW-1185">Reference proteome</keyword>
<evidence type="ECO:0000313" key="1">
    <source>
        <dbReference type="EMBL" id="QCD78083.1"/>
    </source>
</evidence>
<accession>A0A4D6KNK0</accession>
<dbReference type="Proteomes" id="UP000501690">
    <property type="component" value="Linkage Group LG1"/>
</dbReference>
<dbReference type="EMBL" id="CP039345">
    <property type="protein sequence ID" value="QCD78083.1"/>
    <property type="molecule type" value="Genomic_DNA"/>
</dbReference>
<sequence length="84" mass="9246">MWSPHRGHAFRGFVLLKCVSRGPHFSFVGFLSRALITSPALLTLQSPTRYLRSPFTSVSHDAPSRATGTAGSLLHVSLMTHRDL</sequence>
<name>A0A4D6KNK0_VIGUN</name>
<reference evidence="1 2" key="1">
    <citation type="submission" date="2019-04" db="EMBL/GenBank/DDBJ databases">
        <title>An improved genome assembly and genetic linkage map for asparagus bean, Vigna unguiculata ssp. sesquipedialis.</title>
        <authorList>
            <person name="Xia Q."/>
            <person name="Zhang R."/>
            <person name="Dong Y."/>
        </authorList>
    </citation>
    <scope>NUCLEOTIDE SEQUENCE [LARGE SCALE GENOMIC DNA]</scope>
    <source>
        <tissue evidence="1">Leaf</tissue>
    </source>
</reference>